<sequence length="76" mass="8859">MRKKNEQTVEVFSDALNEWLMALKQGGKFRISIPPKKLNRMEMGILQERMKECEVDYDDAAALKLCEVIQEINSKK</sequence>
<gene>
    <name evidence="1" type="ORF">SAMN05660420_01428</name>
</gene>
<dbReference type="EMBL" id="FNQN01000003">
    <property type="protein sequence ID" value="SEA16086.1"/>
    <property type="molecule type" value="Genomic_DNA"/>
</dbReference>
<dbReference type="Proteomes" id="UP000199409">
    <property type="component" value="Unassembled WGS sequence"/>
</dbReference>
<name>A0A1H3YX94_9BACT</name>
<organism evidence="1 2">
    <name type="scientific">Desulfuromusa kysingii</name>
    <dbReference type="NCBI Taxonomy" id="37625"/>
    <lineage>
        <taxon>Bacteria</taxon>
        <taxon>Pseudomonadati</taxon>
        <taxon>Thermodesulfobacteriota</taxon>
        <taxon>Desulfuromonadia</taxon>
        <taxon>Desulfuromonadales</taxon>
        <taxon>Geopsychrobacteraceae</taxon>
        <taxon>Desulfuromusa</taxon>
    </lineage>
</organism>
<evidence type="ECO:0000313" key="2">
    <source>
        <dbReference type="Proteomes" id="UP000199409"/>
    </source>
</evidence>
<protein>
    <submittedName>
        <fullName evidence="1">Uncharacterized protein</fullName>
    </submittedName>
</protein>
<evidence type="ECO:0000313" key="1">
    <source>
        <dbReference type="EMBL" id="SEA16086.1"/>
    </source>
</evidence>
<accession>A0A1H3YX94</accession>
<keyword evidence="2" id="KW-1185">Reference proteome</keyword>
<dbReference type="STRING" id="37625.SAMN05660420_01428"/>
<dbReference type="OrthoDB" id="9975284at2"/>
<reference evidence="1 2" key="1">
    <citation type="submission" date="2016-10" db="EMBL/GenBank/DDBJ databases">
        <authorList>
            <person name="de Groot N.N."/>
        </authorList>
    </citation>
    <scope>NUCLEOTIDE SEQUENCE [LARGE SCALE GENOMIC DNA]</scope>
    <source>
        <strain evidence="1 2">DSM 7343</strain>
    </source>
</reference>
<dbReference type="AlphaFoldDB" id="A0A1H3YX94"/>
<proteinExistence type="predicted"/>
<dbReference type="RefSeq" id="WP_092346153.1">
    <property type="nucleotide sequence ID" value="NZ_FNQN01000003.1"/>
</dbReference>